<proteinExistence type="predicted"/>
<keyword evidence="2" id="KW-1185">Reference proteome</keyword>
<gene>
    <name evidence="1" type="ORF">NRIC_33790</name>
</gene>
<protein>
    <submittedName>
        <fullName evidence="1">Uncharacterized protein</fullName>
    </submittedName>
</protein>
<evidence type="ECO:0000313" key="1">
    <source>
        <dbReference type="EMBL" id="GCF95488.1"/>
    </source>
</evidence>
<evidence type="ECO:0000313" key="2">
    <source>
        <dbReference type="Proteomes" id="UP000290567"/>
    </source>
</evidence>
<sequence>MSKKEFGGFFKLEKEYKGQTFINFLEIGETSPFLTIYGKYIFDRLKNR</sequence>
<dbReference type="AlphaFoldDB" id="A0A4P5PGP8"/>
<dbReference type="Proteomes" id="UP000290567">
    <property type="component" value="Unassembled WGS sequence"/>
</dbReference>
<dbReference type="EMBL" id="BJCC01000033">
    <property type="protein sequence ID" value="GCF95488.1"/>
    <property type="molecule type" value="Genomic_DNA"/>
</dbReference>
<organism evidence="1 2">
    <name type="scientific">Enterococcus florum</name>
    <dbReference type="NCBI Taxonomy" id="2480627"/>
    <lineage>
        <taxon>Bacteria</taxon>
        <taxon>Bacillati</taxon>
        <taxon>Bacillota</taxon>
        <taxon>Bacilli</taxon>
        <taxon>Lactobacillales</taxon>
        <taxon>Enterococcaceae</taxon>
        <taxon>Enterococcus</taxon>
    </lineage>
</organism>
<comment type="caution">
    <text evidence="1">The sequence shown here is derived from an EMBL/GenBank/DDBJ whole genome shotgun (WGS) entry which is preliminary data.</text>
</comment>
<dbReference type="RefSeq" id="WP_175580139.1">
    <property type="nucleotide sequence ID" value="NZ_BJCC01000033.1"/>
</dbReference>
<name>A0A4P5PGP8_9ENTE</name>
<accession>A0A4P5PGP8</accession>
<reference evidence="2" key="1">
    <citation type="submission" date="2019-02" db="EMBL/GenBank/DDBJ databases">
        <title>Draft genome sequence of Enterococcus sp. Gos25-1.</title>
        <authorList>
            <person name="Tanaka N."/>
            <person name="Shiwa Y."/>
            <person name="Fujita N."/>
        </authorList>
    </citation>
    <scope>NUCLEOTIDE SEQUENCE [LARGE SCALE GENOMIC DNA]</scope>
    <source>
        <strain evidence="2">Gos25-1</strain>
    </source>
</reference>